<dbReference type="EMBL" id="CAKOGP040000890">
    <property type="protein sequence ID" value="CAJ1940176.1"/>
    <property type="molecule type" value="Genomic_DNA"/>
</dbReference>
<evidence type="ECO:0000313" key="2">
    <source>
        <dbReference type="EMBL" id="CAJ1940176.1"/>
    </source>
</evidence>
<reference evidence="2" key="1">
    <citation type="submission" date="2023-08" db="EMBL/GenBank/DDBJ databases">
        <authorList>
            <person name="Audoor S."/>
            <person name="Bilcke G."/>
        </authorList>
    </citation>
    <scope>NUCLEOTIDE SEQUENCE</scope>
</reference>
<evidence type="ECO:0000256" key="1">
    <source>
        <dbReference type="SAM" id="MobiDB-lite"/>
    </source>
</evidence>
<feature type="region of interest" description="Disordered" evidence="1">
    <location>
        <begin position="118"/>
        <end position="145"/>
    </location>
</feature>
<dbReference type="AlphaFoldDB" id="A0AAD2CMW2"/>
<proteinExistence type="predicted"/>
<feature type="compositionally biased region" description="Low complexity" evidence="1">
    <location>
        <begin position="132"/>
        <end position="141"/>
    </location>
</feature>
<protein>
    <submittedName>
        <fullName evidence="2">Uncharacterized protein</fullName>
    </submittedName>
</protein>
<name>A0AAD2CMW2_9STRA</name>
<accession>A0AAD2CMW2</accession>
<organism evidence="2 3">
    <name type="scientific">Cylindrotheca closterium</name>
    <dbReference type="NCBI Taxonomy" id="2856"/>
    <lineage>
        <taxon>Eukaryota</taxon>
        <taxon>Sar</taxon>
        <taxon>Stramenopiles</taxon>
        <taxon>Ochrophyta</taxon>
        <taxon>Bacillariophyta</taxon>
        <taxon>Bacillariophyceae</taxon>
        <taxon>Bacillariophycidae</taxon>
        <taxon>Bacillariales</taxon>
        <taxon>Bacillariaceae</taxon>
        <taxon>Cylindrotheca</taxon>
    </lineage>
</organism>
<comment type="caution">
    <text evidence="2">The sequence shown here is derived from an EMBL/GenBank/DDBJ whole genome shotgun (WGS) entry which is preliminary data.</text>
</comment>
<sequence>MRNASHKNSISSEPQWPVDLYRYTDCDGWQRQQTQGDTPLSASPRKDSIVLPSLRQKFTLKGDTDHDKSSVIRRNNCILLVSRKRTRAMLLKFASLQDCLEFSDRFCEINHPSLIEQHHNNDDNLAPKGPRNQSQNSSYYNVNPEDGHTEQVVMANNHQAPQVRIEDQEQVLSHIVQLVHNPEFMSFVHKLENYIGSCNDGAQLLKALEVNPNTDDGRMETDTMDAHTNISLQCDFHT</sequence>
<keyword evidence="3" id="KW-1185">Reference proteome</keyword>
<evidence type="ECO:0000313" key="3">
    <source>
        <dbReference type="Proteomes" id="UP001295423"/>
    </source>
</evidence>
<dbReference type="Proteomes" id="UP001295423">
    <property type="component" value="Unassembled WGS sequence"/>
</dbReference>
<gene>
    <name evidence="2" type="ORF">CYCCA115_LOCUS6911</name>
</gene>